<evidence type="ECO:0000313" key="2">
    <source>
        <dbReference type="EMBL" id="GAF80960.1"/>
    </source>
</evidence>
<feature type="compositionally biased region" description="Low complexity" evidence="1">
    <location>
        <begin position="39"/>
        <end position="101"/>
    </location>
</feature>
<dbReference type="AlphaFoldDB" id="X0TXV2"/>
<proteinExistence type="predicted"/>
<dbReference type="EMBL" id="BARS01005938">
    <property type="protein sequence ID" value="GAF80960.1"/>
    <property type="molecule type" value="Genomic_DNA"/>
</dbReference>
<sequence length="162" mass="16999">MTDKTARPIFQPAPRPQRINDAGTAEALRKATEDLGFNRTTSAPASAAEPALAPVARVEPALSAPASAPASASNPAPKVAAAAPAPRAAPKPKAVKPAPASNFSERETSLKFVIDDELSTALKLDAVKRRVTVKFLVLEALAEKGYPIDLATLQEDGRRARK</sequence>
<accession>X0TXV2</accession>
<protein>
    <submittedName>
        <fullName evidence="2">Uncharacterized protein</fullName>
    </submittedName>
</protein>
<name>X0TXV2_9ZZZZ</name>
<reference evidence="2" key="1">
    <citation type="journal article" date="2014" name="Front. Microbiol.">
        <title>High frequency of phylogenetically diverse reductive dehalogenase-homologous genes in deep subseafloor sedimentary metagenomes.</title>
        <authorList>
            <person name="Kawai M."/>
            <person name="Futagami T."/>
            <person name="Toyoda A."/>
            <person name="Takaki Y."/>
            <person name="Nishi S."/>
            <person name="Hori S."/>
            <person name="Arai W."/>
            <person name="Tsubouchi T."/>
            <person name="Morono Y."/>
            <person name="Uchiyama I."/>
            <person name="Ito T."/>
            <person name="Fujiyama A."/>
            <person name="Inagaki F."/>
            <person name="Takami H."/>
        </authorList>
    </citation>
    <scope>NUCLEOTIDE SEQUENCE</scope>
    <source>
        <strain evidence="2">Expedition CK06-06</strain>
    </source>
</reference>
<evidence type="ECO:0000256" key="1">
    <source>
        <dbReference type="SAM" id="MobiDB-lite"/>
    </source>
</evidence>
<comment type="caution">
    <text evidence="2">The sequence shown here is derived from an EMBL/GenBank/DDBJ whole genome shotgun (WGS) entry which is preliminary data.</text>
</comment>
<gene>
    <name evidence="2" type="ORF">S01H1_11642</name>
</gene>
<organism evidence="2">
    <name type="scientific">marine sediment metagenome</name>
    <dbReference type="NCBI Taxonomy" id="412755"/>
    <lineage>
        <taxon>unclassified sequences</taxon>
        <taxon>metagenomes</taxon>
        <taxon>ecological metagenomes</taxon>
    </lineage>
</organism>
<feature type="region of interest" description="Disordered" evidence="1">
    <location>
        <begin position="1"/>
        <end position="106"/>
    </location>
</feature>